<evidence type="ECO:0000313" key="2">
    <source>
        <dbReference type="Proteomes" id="UP000256769"/>
    </source>
</evidence>
<sequence>MMLKNINIKNQGKILLLLIVLISCKISDENKSPNIHKSESLNTIDPKFSGNFSVTQQTEETTSGTGYITYNFNIKKGKAILLTETYHEPIVCNGEYKTFENNNFLDLYYSGDDEGCKFVTPNFRIKKEKNTYFIQGVGGEATFRKWIQLNKTK</sequence>
<keyword evidence="2" id="KW-1185">Reference proteome</keyword>
<accession>A0A3D9CHL7</accession>
<dbReference type="OrthoDB" id="702987at2"/>
<gene>
    <name evidence="1" type="ORF">DRF59_17340</name>
</gene>
<protein>
    <recommendedName>
        <fullName evidence="3">Lipoprotein</fullName>
    </recommendedName>
</protein>
<dbReference type="Proteomes" id="UP000256769">
    <property type="component" value="Unassembled WGS sequence"/>
</dbReference>
<proteinExistence type="predicted"/>
<evidence type="ECO:0008006" key="3">
    <source>
        <dbReference type="Google" id="ProtNLM"/>
    </source>
</evidence>
<dbReference type="RefSeq" id="WP_115963135.1">
    <property type="nucleotide sequence ID" value="NZ_CBCRVL010000015.1"/>
</dbReference>
<organism evidence="1 2">
    <name type="scientific">Chryseobacterium flavum</name>
    <dbReference type="NCBI Taxonomy" id="415851"/>
    <lineage>
        <taxon>Bacteria</taxon>
        <taxon>Pseudomonadati</taxon>
        <taxon>Bacteroidota</taxon>
        <taxon>Flavobacteriia</taxon>
        <taxon>Flavobacteriales</taxon>
        <taxon>Weeksellaceae</taxon>
        <taxon>Chryseobacterium group</taxon>
        <taxon>Chryseobacterium</taxon>
    </lineage>
</organism>
<dbReference type="PROSITE" id="PS51257">
    <property type="entry name" value="PROKAR_LIPOPROTEIN"/>
    <property type="match status" value="1"/>
</dbReference>
<dbReference type="EMBL" id="QNUE01000017">
    <property type="protein sequence ID" value="REC65215.1"/>
    <property type="molecule type" value="Genomic_DNA"/>
</dbReference>
<reference evidence="1 2" key="1">
    <citation type="journal article" date="2007" name="Int. J. Syst. Evol. Microbiol.">
        <title>Chryseobacterium flavum sp. nov., isolated from polluted soil.</title>
        <authorList>
            <person name="Zhou Y."/>
            <person name="Dong J."/>
            <person name="Wang X."/>
            <person name="Huang X."/>
            <person name="Zhang K.Y."/>
            <person name="Zhang Y.Q."/>
            <person name="Guo Y.F."/>
            <person name="Lai R."/>
            <person name="Li W.J."/>
        </authorList>
    </citation>
    <scope>NUCLEOTIDE SEQUENCE [LARGE SCALE GENOMIC DNA]</scope>
    <source>
        <strain evidence="1 2">KCTC 12877</strain>
    </source>
</reference>
<dbReference type="AlphaFoldDB" id="A0A3D9CHL7"/>
<evidence type="ECO:0000313" key="1">
    <source>
        <dbReference type="EMBL" id="REC65215.1"/>
    </source>
</evidence>
<name>A0A3D9CHL7_9FLAO</name>
<comment type="caution">
    <text evidence="1">The sequence shown here is derived from an EMBL/GenBank/DDBJ whole genome shotgun (WGS) entry which is preliminary data.</text>
</comment>